<feature type="binding site" evidence="8">
    <location>
        <position position="58"/>
    </location>
    <ligand>
        <name>[4Fe-4S] cluster</name>
        <dbReference type="ChEBI" id="CHEBI:49883"/>
        <label>1</label>
    </ligand>
</feature>
<feature type="domain" description="4Fe-4S ferredoxin-type" evidence="9">
    <location>
        <begin position="85"/>
        <end position="114"/>
    </location>
</feature>
<evidence type="ECO:0000256" key="1">
    <source>
        <dbReference type="ARBA" id="ARBA00010277"/>
    </source>
</evidence>
<keyword evidence="8" id="KW-0472">Membrane</keyword>
<reference evidence="10 11" key="1">
    <citation type="journal article" date="2009" name="J. Bacteriol.">
        <title>Draft genome sequence of the extremely acidophilic bacterium Acidithiobacillus caldus ATCC 51756 reveals metabolic versatility in the genus Acidithiobacillus.</title>
        <authorList>
            <person name="Valdes J."/>
            <person name="Quatrini R."/>
            <person name="Hallberg K."/>
            <person name="Dopson M."/>
            <person name="Valenzuela P.D."/>
            <person name="Holmes D.S."/>
        </authorList>
    </citation>
    <scope>NUCLEOTIDE SEQUENCE [LARGE SCALE GENOMIC DNA]</scope>
    <source>
        <strain evidence="11">ATCC 51756 / DSM 8584 / KU</strain>
    </source>
</reference>
<dbReference type="GO" id="GO:0050136">
    <property type="term" value="F:NADH dehydrogenase (quinone) (non-electrogenic) activity"/>
    <property type="evidence" value="ECO:0007669"/>
    <property type="project" value="UniProtKB-UniRule"/>
</dbReference>
<dbReference type="SUPFAM" id="SSF54862">
    <property type="entry name" value="4Fe-4S ferredoxins"/>
    <property type="match status" value="1"/>
</dbReference>
<comment type="subcellular location">
    <subcellularLocation>
        <location evidence="8">Cell membrane</location>
        <topology evidence="8">Peripheral membrane protein</topology>
    </subcellularLocation>
</comment>
<dbReference type="EC" id="7.1.1.-" evidence="8"/>
<dbReference type="HAMAP" id="MF_01351">
    <property type="entry name" value="NDH1_NuoI"/>
    <property type="match status" value="1"/>
</dbReference>
<organism evidence="10 11">
    <name type="scientific">Acidithiobacillus caldus (strain ATCC 51756 / DSM 8584 / KU)</name>
    <dbReference type="NCBI Taxonomy" id="637389"/>
    <lineage>
        <taxon>Bacteria</taxon>
        <taxon>Pseudomonadati</taxon>
        <taxon>Pseudomonadota</taxon>
        <taxon>Acidithiobacillia</taxon>
        <taxon>Acidithiobacillales</taxon>
        <taxon>Acidithiobacillaceae</taxon>
        <taxon>Acidithiobacillus</taxon>
    </lineage>
</organism>
<dbReference type="HOGENOM" id="CLU_067218_4_3_6"/>
<dbReference type="EMBL" id="CP005986">
    <property type="protein sequence ID" value="AIA56266.1"/>
    <property type="molecule type" value="Genomic_DNA"/>
</dbReference>
<evidence type="ECO:0000256" key="7">
    <source>
        <dbReference type="ARBA" id="ARBA00023014"/>
    </source>
</evidence>
<evidence type="ECO:0000313" key="11">
    <source>
        <dbReference type="Proteomes" id="UP000005522"/>
    </source>
</evidence>
<dbReference type="InterPro" id="IPR017900">
    <property type="entry name" value="4Fe4S_Fe_S_CS"/>
</dbReference>
<sequence>MRPVLRSWIVGFWTTLRQLGRWPVTLSYPEEQPQLPPRWRGRPVLTRDPDGDERCVACELCSAVCPTQCIELEGDDRPDGRRYARTFRINFSRCIYCGLCEEACPTLAIQLLEEFAFGKDRRADFVYHKAALLIDGPGKHPHYRYYDHAGVRIEAAAEVSARAAPLDPLDNRP</sequence>
<comment type="similarity">
    <text evidence="1 8">Belongs to the complex I 23 kDa subunit family.</text>
</comment>
<keyword evidence="8" id="KW-0874">Quinone</keyword>
<evidence type="ECO:0000256" key="2">
    <source>
        <dbReference type="ARBA" id="ARBA00022485"/>
    </source>
</evidence>
<name>A0A060A238_ACICK</name>
<keyword evidence="3 8" id="KW-0479">Metal-binding</keyword>
<keyword evidence="8 10" id="KW-0830">Ubiquinone</keyword>
<gene>
    <name evidence="8" type="primary">nuoI</name>
    <name evidence="10" type="ORF">Acaty_c2422</name>
</gene>
<comment type="subunit">
    <text evidence="8">NDH-1 is composed of 14 different subunits. Subunits NuoA, H, J, K, L, M, N constitute the membrane sector of the complex.</text>
</comment>
<comment type="cofactor">
    <cofactor evidence="8">
        <name>[4Fe-4S] cluster</name>
        <dbReference type="ChEBI" id="CHEBI:49883"/>
    </cofactor>
    <text evidence="8">Binds 2 [4Fe-4S] clusters per subunit.</text>
</comment>
<dbReference type="Gene3D" id="3.30.70.3270">
    <property type="match status" value="1"/>
</dbReference>
<evidence type="ECO:0000259" key="9">
    <source>
        <dbReference type="PROSITE" id="PS51379"/>
    </source>
</evidence>
<feature type="binding site" evidence="8">
    <location>
        <position position="104"/>
    </location>
    <ligand>
        <name>[4Fe-4S] cluster</name>
        <dbReference type="ChEBI" id="CHEBI:49883"/>
        <label>1</label>
    </ligand>
</feature>
<dbReference type="eggNOG" id="COG1143">
    <property type="taxonomic scope" value="Bacteria"/>
</dbReference>
<dbReference type="RefSeq" id="WP_004868996.1">
    <property type="nucleotide sequence ID" value="NZ_CP005986.1"/>
</dbReference>
<dbReference type="GO" id="GO:0005506">
    <property type="term" value="F:iron ion binding"/>
    <property type="evidence" value="ECO:0007669"/>
    <property type="project" value="UniProtKB-UniRule"/>
</dbReference>
<feature type="binding site" evidence="8">
    <location>
        <position position="94"/>
    </location>
    <ligand>
        <name>[4Fe-4S] cluster</name>
        <dbReference type="ChEBI" id="CHEBI:49883"/>
        <label>2</label>
    </ligand>
</feature>
<comment type="catalytic activity">
    <reaction evidence="8">
        <text>a quinone + NADH + 5 H(+)(in) = a quinol + NAD(+) + 4 H(+)(out)</text>
        <dbReference type="Rhea" id="RHEA:57888"/>
        <dbReference type="ChEBI" id="CHEBI:15378"/>
        <dbReference type="ChEBI" id="CHEBI:24646"/>
        <dbReference type="ChEBI" id="CHEBI:57540"/>
        <dbReference type="ChEBI" id="CHEBI:57945"/>
        <dbReference type="ChEBI" id="CHEBI:132124"/>
    </reaction>
</comment>
<dbReference type="NCBIfam" id="TIGR01971">
    <property type="entry name" value="NuoI"/>
    <property type="match status" value="1"/>
</dbReference>
<dbReference type="InterPro" id="IPR010226">
    <property type="entry name" value="NADH_quinone_OxRdtase_chainI"/>
</dbReference>
<feature type="binding site" evidence="8">
    <location>
        <position position="100"/>
    </location>
    <ligand>
        <name>[4Fe-4S] cluster</name>
        <dbReference type="ChEBI" id="CHEBI:49883"/>
        <label>2</label>
    </ligand>
</feature>
<feature type="binding site" evidence="8">
    <location>
        <position position="65"/>
    </location>
    <ligand>
        <name>[4Fe-4S] cluster</name>
        <dbReference type="ChEBI" id="CHEBI:49883"/>
        <label>2</label>
    </ligand>
</feature>
<keyword evidence="8" id="KW-1003">Cell membrane</keyword>
<feature type="domain" description="4Fe-4S ferredoxin-type" evidence="9">
    <location>
        <begin position="43"/>
        <end position="75"/>
    </location>
</feature>
<protein>
    <recommendedName>
        <fullName evidence="8">NADH-quinone oxidoreductase subunit I</fullName>
        <ecNumber evidence="8">7.1.1.-</ecNumber>
    </recommendedName>
    <alternativeName>
        <fullName evidence="8">NADH dehydrogenase I subunit I</fullName>
    </alternativeName>
    <alternativeName>
        <fullName evidence="8">NDH-1 subunit I</fullName>
    </alternativeName>
</protein>
<feature type="binding site" evidence="8">
    <location>
        <position position="61"/>
    </location>
    <ligand>
        <name>[4Fe-4S] cluster</name>
        <dbReference type="ChEBI" id="CHEBI:49883"/>
        <label>1</label>
    </ligand>
</feature>
<dbReference type="NCBIfam" id="NF004536">
    <property type="entry name" value="PRK05888.1-1"/>
    <property type="match status" value="1"/>
</dbReference>
<comment type="function">
    <text evidence="8">NDH-1 shuttles electrons from NADH, via FMN and iron-sulfur (Fe-S) centers, to quinones in the respiratory chain. The immediate electron acceptor for the enzyme in this species is believed to be ubiquinone. Couples the redox reaction to proton translocation (for every two electrons transferred, four hydrogen ions are translocated across the cytoplasmic membrane), and thus conserves the redox energy in a proton gradient.</text>
</comment>
<dbReference type="KEGG" id="acz:Acaty_c2422"/>
<dbReference type="GO" id="GO:0051539">
    <property type="term" value="F:4 iron, 4 sulfur cluster binding"/>
    <property type="evidence" value="ECO:0007669"/>
    <property type="project" value="UniProtKB-KW"/>
</dbReference>
<keyword evidence="8" id="KW-0520">NAD</keyword>
<dbReference type="PANTHER" id="PTHR10849:SF20">
    <property type="entry name" value="NADH DEHYDROGENASE [UBIQUINONE] IRON-SULFUR PROTEIN 8, MITOCHONDRIAL"/>
    <property type="match status" value="1"/>
</dbReference>
<dbReference type="Pfam" id="PF12838">
    <property type="entry name" value="Fer4_7"/>
    <property type="match status" value="1"/>
</dbReference>
<dbReference type="AlphaFoldDB" id="A0A060A238"/>
<dbReference type="GO" id="GO:0048038">
    <property type="term" value="F:quinone binding"/>
    <property type="evidence" value="ECO:0007669"/>
    <property type="project" value="UniProtKB-KW"/>
</dbReference>
<dbReference type="GO" id="GO:0005886">
    <property type="term" value="C:plasma membrane"/>
    <property type="evidence" value="ECO:0007669"/>
    <property type="project" value="UniProtKB-SubCell"/>
</dbReference>
<evidence type="ECO:0000256" key="4">
    <source>
        <dbReference type="ARBA" id="ARBA00022737"/>
    </source>
</evidence>
<keyword evidence="4" id="KW-0677">Repeat</keyword>
<keyword evidence="5 8" id="KW-1278">Translocase</keyword>
<dbReference type="InterPro" id="IPR017896">
    <property type="entry name" value="4Fe4S_Fe-S-bd"/>
</dbReference>
<evidence type="ECO:0000256" key="5">
    <source>
        <dbReference type="ARBA" id="ARBA00022967"/>
    </source>
</evidence>
<evidence type="ECO:0000313" key="10">
    <source>
        <dbReference type="EMBL" id="AIA56266.1"/>
    </source>
</evidence>
<evidence type="ECO:0000256" key="3">
    <source>
        <dbReference type="ARBA" id="ARBA00022723"/>
    </source>
</evidence>
<keyword evidence="2 8" id="KW-0004">4Fe-4S</keyword>
<keyword evidence="7 8" id="KW-0411">Iron-sulfur</keyword>
<dbReference type="GO" id="GO:0009060">
    <property type="term" value="P:aerobic respiration"/>
    <property type="evidence" value="ECO:0007669"/>
    <property type="project" value="TreeGrafter"/>
</dbReference>
<dbReference type="Proteomes" id="UP000005522">
    <property type="component" value="Chromosome"/>
</dbReference>
<accession>A0A060A238</accession>
<evidence type="ECO:0000256" key="6">
    <source>
        <dbReference type="ARBA" id="ARBA00023004"/>
    </source>
</evidence>
<dbReference type="PROSITE" id="PS00198">
    <property type="entry name" value="4FE4S_FER_1"/>
    <property type="match status" value="2"/>
</dbReference>
<dbReference type="GeneID" id="92932488"/>
<feature type="binding site" evidence="8">
    <location>
        <position position="97"/>
    </location>
    <ligand>
        <name>[4Fe-4S] cluster</name>
        <dbReference type="ChEBI" id="CHEBI:49883"/>
        <label>2</label>
    </ligand>
</feature>
<dbReference type="PROSITE" id="PS51379">
    <property type="entry name" value="4FE4S_FER_2"/>
    <property type="match status" value="2"/>
</dbReference>
<keyword evidence="6 8" id="KW-0408">Iron</keyword>
<proteinExistence type="inferred from homology"/>
<keyword evidence="10" id="KW-0560">Oxidoreductase</keyword>
<evidence type="ECO:0000256" key="8">
    <source>
        <dbReference type="HAMAP-Rule" id="MF_01351"/>
    </source>
</evidence>
<feature type="binding site" evidence="8">
    <location>
        <position position="55"/>
    </location>
    <ligand>
        <name>[4Fe-4S] cluster</name>
        <dbReference type="ChEBI" id="CHEBI:49883"/>
        <label>1</label>
    </ligand>
</feature>
<dbReference type="PANTHER" id="PTHR10849">
    <property type="entry name" value="NADH DEHYDROGENASE UBIQUINONE IRON-SULFUR PROTEIN 8, MITOCHONDRIAL"/>
    <property type="match status" value="1"/>
</dbReference>